<dbReference type="Proteomes" id="UP000185736">
    <property type="component" value="Unassembled WGS sequence"/>
</dbReference>
<evidence type="ECO:0000313" key="4">
    <source>
        <dbReference type="Proteomes" id="UP000185736"/>
    </source>
</evidence>
<organism evidence="2 4">
    <name type="scientific">Actinomyces oris</name>
    <dbReference type="NCBI Taxonomy" id="544580"/>
    <lineage>
        <taxon>Bacteria</taxon>
        <taxon>Bacillati</taxon>
        <taxon>Actinomycetota</taxon>
        <taxon>Actinomycetes</taxon>
        <taxon>Actinomycetales</taxon>
        <taxon>Actinomycetaceae</taxon>
        <taxon>Actinomyces</taxon>
    </lineage>
</organism>
<evidence type="ECO:0000313" key="3">
    <source>
        <dbReference type="EMBL" id="OLO52585.1"/>
    </source>
</evidence>
<dbReference type="Proteomes" id="UP000186855">
    <property type="component" value="Unassembled WGS sequence"/>
</dbReference>
<feature type="domain" description="Spore protein YkvP/CgeB glycosyl transferase-like" evidence="1">
    <location>
        <begin position="232"/>
        <end position="360"/>
    </location>
</feature>
<dbReference type="AlphaFoldDB" id="A0A1Q8HZY8"/>
<dbReference type="GO" id="GO:0016740">
    <property type="term" value="F:transferase activity"/>
    <property type="evidence" value="ECO:0007669"/>
    <property type="project" value="UniProtKB-KW"/>
</dbReference>
<dbReference type="RefSeq" id="WP_075249641.1">
    <property type="nucleotide sequence ID" value="NZ_MSGO01000037.1"/>
</dbReference>
<evidence type="ECO:0000259" key="1">
    <source>
        <dbReference type="Pfam" id="PF13524"/>
    </source>
</evidence>
<dbReference type="InterPro" id="IPR055259">
    <property type="entry name" value="YkvP/CgeB_Glyco_trans-like"/>
</dbReference>
<dbReference type="EMBL" id="MSGO01000037">
    <property type="protein sequence ID" value="OLL14403.1"/>
    <property type="molecule type" value="Genomic_DNA"/>
</dbReference>
<reference evidence="4 5" key="1">
    <citation type="submission" date="2016-12" db="EMBL/GenBank/DDBJ databases">
        <title>Genomic comparison of strains in the 'Actinomyces naeslundii' group.</title>
        <authorList>
            <person name="Mughal S.R."/>
            <person name="Do T."/>
            <person name="Gilbert S.C."/>
            <person name="Witherden E.A."/>
            <person name="Didelot X."/>
            <person name="Beighton D."/>
        </authorList>
    </citation>
    <scope>NUCLEOTIDE SEQUENCE [LARGE SCALE GENOMIC DNA]</scope>
    <source>
        <strain evidence="3 5">S24V</strain>
        <strain evidence="2 4">S64C</strain>
    </source>
</reference>
<protein>
    <submittedName>
        <fullName evidence="2">Glycosyl transferase family 1</fullName>
    </submittedName>
</protein>
<evidence type="ECO:0000313" key="2">
    <source>
        <dbReference type="EMBL" id="OLL14403.1"/>
    </source>
</evidence>
<name>A0A1Q8HZY8_9ACTO</name>
<gene>
    <name evidence="3" type="ORF">BKH30_06235</name>
    <name evidence="2" type="ORF">BKH32_08770</name>
</gene>
<evidence type="ECO:0000313" key="5">
    <source>
        <dbReference type="Proteomes" id="UP000186855"/>
    </source>
</evidence>
<dbReference type="Pfam" id="PF13524">
    <property type="entry name" value="Glyco_trans_1_2"/>
    <property type="match status" value="1"/>
</dbReference>
<accession>A0A1Q8HZY8</accession>
<sequence>MAAIVYHAPFPLDREASSASGIRPVRMLDAFRELGYTVLDVTGSARERSRRLRALRDRLQSGERIEFLYSECATIPTMLTEPRHLPPHPFVDPALMRLMHRHGVPTSLFYRDIYWAFPDYRERVGTALATAMGCVYRYDLAWYSRYIDRLYLPSMRMGAHVPGFPEERMAPLPPGCEIVDGAPSSRADGELHLLYIGGLGGHYRLQECLRAVVDVPGTSLTICTRPDQWEAAGDQYADLVEAAGGRIEVVHRSGEELTALYERADLCVLFVEPDPYREFASPVKLYEYLGRGKPVIASQGTLAAQVVGAAGAGWTLPYDASELSGLLRGLLDRPQEVAEAAGRAREARQEHTWLSRARTVAEDMEAVRAGGLAQARTLRAGGNR</sequence>
<dbReference type="Gene3D" id="3.40.50.2000">
    <property type="entry name" value="Glycogen Phosphorylase B"/>
    <property type="match status" value="1"/>
</dbReference>
<keyword evidence="2" id="KW-0808">Transferase</keyword>
<dbReference type="EMBL" id="MSKI01000065">
    <property type="protein sequence ID" value="OLO52585.1"/>
    <property type="molecule type" value="Genomic_DNA"/>
</dbReference>
<proteinExistence type="predicted"/>
<dbReference type="SUPFAM" id="SSF53756">
    <property type="entry name" value="UDP-Glycosyltransferase/glycogen phosphorylase"/>
    <property type="match status" value="1"/>
</dbReference>
<comment type="caution">
    <text evidence="2">The sequence shown here is derived from an EMBL/GenBank/DDBJ whole genome shotgun (WGS) entry which is preliminary data.</text>
</comment>